<gene>
    <name evidence="2" type="ORF">C5689_09320</name>
</gene>
<dbReference type="InterPro" id="IPR043129">
    <property type="entry name" value="ATPase_NBD"/>
</dbReference>
<dbReference type="RefSeq" id="WP_108917006.1">
    <property type="nucleotide sequence ID" value="NZ_BGJY01000001.1"/>
</dbReference>
<reference evidence="2 3" key="1">
    <citation type="journal article" date="2018" name="Appl. Microbiol. Biotechnol.">
        <title>Co-cultivation of the strictly anaerobic methanogen Methanosarcina barkeri with aerobic methanotrophs in an oxygen-limited membrane bioreactor.</title>
        <authorList>
            <person name="In 't Zandt M.H."/>
            <person name="van den Bosch T.J.M."/>
            <person name="Rijkers R."/>
            <person name="van Kessel M.A.H.J."/>
            <person name="Jetten M.S.M."/>
            <person name="Welte C.U."/>
        </authorList>
    </citation>
    <scope>NUCLEOTIDE SEQUENCE [LARGE SCALE GENOMIC DNA]</scope>
    <source>
        <strain evidence="2 3">DSM 17706</strain>
    </source>
</reference>
<proteinExistence type="predicted"/>
<feature type="domain" description="Hydantoinase A/oxoprolinase" evidence="1">
    <location>
        <begin position="59"/>
        <end position="301"/>
    </location>
</feature>
<dbReference type="InterPro" id="IPR002756">
    <property type="entry name" value="MfnF"/>
</dbReference>
<dbReference type="Gene3D" id="3.30.420.190">
    <property type="entry name" value="conserved archaeal protein q6m145"/>
    <property type="match status" value="1"/>
</dbReference>
<evidence type="ECO:0000259" key="1">
    <source>
        <dbReference type="Pfam" id="PF01968"/>
    </source>
</evidence>
<protein>
    <submittedName>
        <fullName evidence="2">H4MPT-linked C1 transfer pathway protein</fullName>
    </submittedName>
</protein>
<dbReference type="AlphaFoldDB" id="A0A2U1SR87"/>
<dbReference type="Proteomes" id="UP000245137">
    <property type="component" value="Unassembled WGS sequence"/>
</dbReference>
<evidence type="ECO:0000313" key="2">
    <source>
        <dbReference type="EMBL" id="PWB94126.1"/>
    </source>
</evidence>
<dbReference type="Pfam" id="PF01968">
    <property type="entry name" value="Hydantoinase_A"/>
    <property type="match status" value="1"/>
</dbReference>
<evidence type="ECO:0000313" key="3">
    <source>
        <dbReference type="Proteomes" id="UP000245137"/>
    </source>
</evidence>
<dbReference type="EMBL" id="PUIV01000011">
    <property type="protein sequence ID" value="PWB94126.1"/>
    <property type="molecule type" value="Genomic_DNA"/>
</dbReference>
<sequence length="340" mass="35113">MASVIGFDIGGAHLKAARASDGRIVEVLLLPCNPHYGLARLEGAIEEAVARLGAADRFAVTMTAELSDAFETRAAGVTTIASAVARRVKGAQTLFYAGEAGLLPFDALRGAEQAIASANWRASAELVARRIPEALFIDMGSTTTDLVPIRGGRVSAIGGGDAARLANGELLYTGLSRGDPLAGVTLAPMAGRWTPPARESFATMADVRRVTGDLAAKDSEPTADGRGKSVAESIARLARLAGRDAAEATPAQWRAFADFLARAQMRSIEDQIALLRSRAAVAEDAPVIGAGVGRALVARLALAEGRAYRDIADLIDATPDVAREAADCAPACAVALLASG</sequence>
<dbReference type="InterPro" id="IPR002821">
    <property type="entry name" value="Hydantoinase_A"/>
</dbReference>
<accession>A0A2U1SR87</accession>
<name>A0A2U1SR87_METSR</name>
<dbReference type="GO" id="GO:0016787">
    <property type="term" value="F:hydrolase activity"/>
    <property type="evidence" value="ECO:0007669"/>
    <property type="project" value="InterPro"/>
</dbReference>
<dbReference type="NCBIfam" id="TIGR03123">
    <property type="entry name" value="one_C_unchar_1"/>
    <property type="match status" value="1"/>
</dbReference>
<dbReference type="Gene3D" id="3.30.420.40">
    <property type="match status" value="1"/>
</dbReference>
<organism evidence="2 3">
    <name type="scientific">Methylosinus sporium</name>
    <dbReference type="NCBI Taxonomy" id="428"/>
    <lineage>
        <taxon>Bacteria</taxon>
        <taxon>Pseudomonadati</taxon>
        <taxon>Pseudomonadota</taxon>
        <taxon>Alphaproteobacteria</taxon>
        <taxon>Hyphomicrobiales</taxon>
        <taxon>Methylocystaceae</taxon>
        <taxon>Methylosinus</taxon>
    </lineage>
</organism>
<keyword evidence="3" id="KW-1185">Reference proteome</keyword>
<dbReference type="OrthoDB" id="1792672at2"/>
<dbReference type="SUPFAM" id="SSF53067">
    <property type="entry name" value="Actin-like ATPase domain"/>
    <property type="match status" value="1"/>
</dbReference>
<comment type="caution">
    <text evidence="2">The sequence shown here is derived from an EMBL/GenBank/DDBJ whole genome shotgun (WGS) entry which is preliminary data.</text>
</comment>